<sequence>MKGYVELIICPECCAGNIKLNGHIHNGKQNYRCKVCGREFVLNLEKKLFQRKRYLLSKSYYWSE</sequence>
<dbReference type="EMBL" id="CCXY01000077">
    <property type="protein sequence ID" value="CEG11780.1"/>
    <property type="molecule type" value="Genomic_DNA"/>
</dbReference>
<organism evidence="1">
    <name type="scientific">groundwater metagenome</name>
    <dbReference type="NCBI Taxonomy" id="717931"/>
    <lineage>
        <taxon>unclassified sequences</taxon>
        <taxon>metagenomes</taxon>
        <taxon>ecological metagenomes</taxon>
    </lineage>
</organism>
<gene>
    <name evidence="1" type="ORF">MSIBF_A1680011</name>
</gene>
<protein>
    <recommendedName>
        <fullName evidence="2">InsA N-terminal domain-containing protein</fullName>
    </recommendedName>
</protein>
<name>A0A098E9W6_9ZZZZ</name>
<evidence type="ECO:0000313" key="1">
    <source>
        <dbReference type="EMBL" id="CEG11780.1"/>
    </source>
</evidence>
<proteinExistence type="predicted"/>
<accession>A0A098E9W6</accession>
<dbReference type="AlphaFoldDB" id="A0A098E9W6"/>
<evidence type="ECO:0008006" key="2">
    <source>
        <dbReference type="Google" id="ProtNLM"/>
    </source>
</evidence>
<reference evidence="1" key="1">
    <citation type="submission" date="2014-09" db="EMBL/GenBank/DDBJ databases">
        <authorList>
            <person name="Probst J Alexander"/>
        </authorList>
    </citation>
    <scope>NUCLEOTIDE SEQUENCE</scope>
</reference>